<reference evidence="1 2" key="1">
    <citation type="submission" date="2024-09" db="EMBL/GenBank/DDBJ databases">
        <title>Description of Labrys sedimenti sp. nov., isolated from a diclofenac-degrading enrichment culture, and genome-based reclassification of Labrys portucalensis as a later heterotypic synonym of Labrys neptuniae.</title>
        <authorList>
            <person name="Tancsics A."/>
            <person name="Csepanyi A."/>
        </authorList>
    </citation>
    <scope>NUCLEOTIDE SEQUENCE [LARGE SCALE GENOMIC DNA]</scope>
    <source>
        <strain evidence="1 2">LMG 23412</strain>
    </source>
</reference>
<organism evidence="1 2">
    <name type="scientific">Labrys neptuniae</name>
    <dbReference type="NCBI Taxonomy" id="376174"/>
    <lineage>
        <taxon>Bacteria</taxon>
        <taxon>Pseudomonadati</taxon>
        <taxon>Pseudomonadota</taxon>
        <taxon>Alphaproteobacteria</taxon>
        <taxon>Hyphomicrobiales</taxon>
        <taxon>Xanthobacteraceae</taxon>
        <taxon>Labrys</taxon>
    </lineage>
</organism>
<comment type="caution">
    <text evidence="1">The sequence shown here is derived from an EMBL/GenBank/DDBJ whole genome shotgun (WGS) entry which is preliminary data.</text>
</comment>
<gene>
    <name evidence="1" type="ORF">ACETRX_35575</name>
</gene>
<evidence type="ECO:0008006" key="3">
    <source>
        <dbReference type="Google" id="ProtNLM"/>
    </source>
</evidence>
<dbReference type="EMBL" id="JBHGPK010000054">
    <property type="protein sequence ID" value="MFC2254941.1"/>
    <property type="molecule type" value="Genomic_DNA"/>
</dbReference>
<accession>A0ABV6ZRY1</accession>
<dbReference type="InterPro" id="IPR023214">
    <property type="entry name" value="HAD_sf"/>
</dbReference>
<dbReference type="RefSeq" id="WP_394315537.1">
    <property type="nucleotide sequence ID" value="NZ_JBHGPK010000054.1"/>
</dbReference>
<protein>
    <recommendedName>
        <fullName evidence="3">HAD-IA family hydrolase</fullName>
    </recommendedName>
</protein>
<dbReference type="Gene3D" id="3.40.50.1000">
    <property type="entry name" value="HAD superfamily/HAD-like"/>
    <property type="match status" value="1"/>
</dbReference>
<evidence type="ECO:0000313" key="2">
    <source>
        <dbReference type="Proteomes" id="UP001595190"/>
    </source>
</evidence>
<proteinExistence type="predicted"/>
<sequence>MYKEKSPFPSGRQTTKVLLRELAEEKYKVISFDVFDTLLRRNIMQPEHLFWLMQSEIEQWPGCAPWGHRFVDARRLSSHLAIRQAHLSGREDCGINEIYDVLSTMLPKLRAIRHQVLELELSLESQFLHQYPLGKILFDAAKRYKKKIILTSDMYLPKVFISEILSREGYQGYDLLLVSGDIGATKGGKTLFDWLPLRMNVDRSEILHVGDNETVDYHTPTRRGIKSLLIPKSIELSGDSAAHSAIGRHASLTSVAAAHYLHRQADAKLNGPACSSNNHLDFISYAMLGPLLVGLSYWMASKLRDDSLDRILFLARDGEVVSKAFAILYPELSDKVHYTFASRRMLVYATGQVSANEMLRHYGHMDRSDVSAHALIDAVDGSTVNLGRIREEFSPSQKLGDPGVKERLCSLLDRAMERQFHTNQENLERIRSYYDDCIAGSKRIGLFDIGWRGNLQRSIMTLMQNRNIDFIGLYFGYIFDDQVYKSVLPADTFAFSINFPDEIFNDIIPCLWLLEILFAGSHPSVVDVRKEGDQWLPVYEKVGPATQASTASAERTQRGALSFVQDYRQTYPDGKFANRLMLVNSVRELIQYPSRGDAGAFLDLSWIANIGAIMADKMIDRPTGPSRRAYKKALKNSMWQAGFKAYHGKRPKWYHPFFCNKNKEDHH</sequence>
<dbReference type="Gene3D" id="1.10.150.400">
    <property type="match status" value="1"/>
</dbReference>
<evidence type="ECO:0000313" key="1">
    <source>
        <dbReference type="EMBL" id="MFC2254941.1"/>
    </source>
</evidence>
<dbReference type="SUPFAM" id="SSF56784">
    <property type="entry name" value="HAD-like"/>
    <property type="match status" value="1"/>
</dbReference>
<dbReference type="Proteomes" id="UP001595190">
    <property type="component" value="Unassembled WGS sequence"/>
</dbReference>
<dbReference type="InterPro" id="IPR036412">
    <property type="entry name" value="HAD-like_sf"/>
</dbReference>
<name>A0ABV6ZRY1_9HYPH</name>